<sequence length="264" mass="28171">MPPRGPLLRRTLLLARAALPAPQRGPTASALAHARSDAPQSSPSHKALLVDAAGTLVSPSEPVAAVYGAFAAKHGVRLSEGEILSRFRGAFAKRKAVDAWSEPTLRYVGDGRAFWRRVVAQATGCDSEALFDEVYEHYESPEAWKVTPGAMAALRRLRSSGVKVVVVSNFDTRLRPLLMGMGLGEVLDEVVVSAEVGAEKPNPVIFETALEAAGVAPGEAVHVGDDRRNDLWGARDAGLEAWLWGEDVQSFEEVADKILGCGAP</sequence>
<dbReference type="SFLD" id="SFLDG01129">
    <property type="entry name" value="C1.5:_HAD__Beta-PGM__Phosphata"/>
    <property type="match status" value="1"/>
</dbReference>
<accession>A0A8S1IQM0</accession>
<dbReference type="PRINTS" id="PR00413">
    <property type="entry name" value="HADHALOGNASE"/>
</dbReference>
<evidence type="ECO:0000313" key="2">
    <source>
        <dbReference type="EMBL" id="CAD7697257.1"/>
    </source>
</evidence>
<evidence type="ECO:0008006" key="4">
    <source>
        <dbReference type="Google" id="ProtNLM"/>
    </source>
</evidence>
<protein>
    <recommendedName>
        <fullName evidence="4">Haloacid dehalogenase-like hydrolase domain-containing protein 3</fullName>
    </recommendedName>
</protein>
<feature type="region of interest" description="Disordered" evidence="1">
    <location>
        <begin position="24"/>
        <end position="45"/>
    </location>
</feature>
<dbReference type="NCBIfam" id="TIGR01509">
    <property type="entry name" value="HAD-SF-IA-v3"/>
    <property type="match status" value="1"/>
</dbReference>
<name>A0A8S1IQM0_9CHLO</name>
<dbReference type="Gene3D" id="3.40.50.1000">
    <property type="entry name" value="HAD superfamily/HAD-like"/>
    <property type="match status" value="1"/>
</dbReference>
<dbReference type="SFLD" id="SFLDS00003">
    <property type="entry name" value="Haloacid_Dehalogenase"/>
    <property type="match status" value="1"/>
</dbReference>
<evidence type="ECO:0000313" key="3">
    <source>
        <dbReference type="Proteomes" id="UP000708148"/>
    </source>
</evidence>
<reference evidence="2" key="1">
    <citation type="submission" date="2020-12" db="EMBL/GenBank/DDBJ databases">
        <authorList>
            <person name="Iha C."/>
        </authorList>
    </citation>
    <scope>NUCLEOTIDE SEQUENCE</scope>
</reference>
<dbReference type="SUPFAM" id="SSF56784">
    <property type="entry name" value="HAD-like"/>
    <property type="match status" value="1"/>
</dbReference>
<dbReference type="PANTHER" id="PTHR46649">
    <property type="match status" value="1"/>
</dbReference>
<keyword evidence="3" id="KW-1185">Reference proteome</keyword>
<dbReference type="Pfam" id="PF00702">
    <property type="entry name" value="Hydrolase"/>
    <property type="match status" value="1"/>
</dbReference>
<dbReference type="Proteomes" id="UP000708148">
    <property type="component" value="Unassembled WGS sequence"/>
</dbReference>
<dbReference type="InterPro" id="IPR044924">
    <property type="entry name" value="HAD-SF_hydro_IA_REG-2-like_cap"/>
</dbReference>
<dbReference type="OrthoDB" id="1694274at2759"/>
<evidence type="ECO:0000256" key="1">
    <source>
        <dbReference type="SAM" id="MobiDB-lite"/>
    </source>
</evidence>
<comment type="caution">
    <text evidence="2">The sequence shown here is derived from an EMBL/GenBank/DDBJ whole genome shotgun (WGS) entry which is preliminary data.</text>
</comment>
<proteinExistence type="predicted"/>
<dbReference type="AlphaFoldDB" id="A0A8S1IQM0"/>
<dbReference type="NCBIfam" id="TIGR01549">
    <property type="entry name" value="HAD-SF-IA-v1"/>
    <property type="match status" value="1"/>
</dbReference>
<dbReference type="InterPro" id="IPR023214">
    <property type="entry name" value="HAD_sf"/>
</dbReference>
<dbReference type="Gene3D" id="1.10.150.720">
    <property type="entry name" value="Haloacid dehalogenase-like hydrolase"/>
    <property type="match status" value="1"/>
</dbReference>
<dbReference type="PANTHER" id="PTHR46649:SF4">
    <property type="entry name" value="HALOACID DEHALOGENASE-LIKE HYDROLASE (HAD) SUPERFAMILY PROTEIN"/>
    <property type="match status" value="1"/>
</dbReference>
<organism evidence="2 3">
    <name type="scientific">Ostreobium quekettii</name>
    <dbReference type="NCBI Taxonomy" id="121088"/>
    <lineage>
        <taxon>Eukaryota</taxon>
        <taxon>Viridiplantae</taxon>
        <taxon>Chlorophyta</taxon>
        <taxon>core chlorophytes</taxon>
        <taxon>Ulvophyceae</taxon>
        <taxon>TCBD clade</taxon>
        <taxon>Bryopsidales</taxon>
        <taxon>Ostreobineae</taxon>
        <taxon>Ostreobiaceae</taxon>
        <taxon>Ostreobium</taxon>
    </lineage>
</organism>
<dbReference type="EMBL" id="CAJHUC010000632">
    <property type="protein sequence ID" value="CAD7697257.1"/>
    <property type="molecule type" value="Genomic_DNA"/>
</dbReference>
<dbReference type="InterPro" id="IPR006439">
    <property type="entry name" value="HAD-SF_hydro_IA"/>
</dbReference>
<dbReference type="InterPro" id="IPR011949">
    <property type="entry name" value="HAD-SF_hydro_IA_REG-2-like"/>
</dbReference>
<gene>
    <name evidence="2" type="ORF">OSTQU699_LOCUS2618</name>
</gene>
<dbReference type="InterPro" id="IPR036412">
    <property type="entry name" value="HAD-like_sf"/>
</dbReference>
<dbReference type="NCBIfam" id="TIGR02252">
    <property type="entry name" value="DREG-2"/>
    <property type="match status" value="1"/>
</dbReference>
<dbReference type="CDD" id="cd16415">
    <property type="entry name" value="HAD_dREG-2_like"/>
    <property type="match status" value="1"/>
</dbReference>